<dbReference type="PANTHER" id="PTHR30636:SF3">
    <property type="entry name" value="UPF0701 PROTEIN YICC"/>
    <property type="match status" value="1"/>
</dbReference>
<proteinExistence type="inferred from homology"/>
<evidence type="ECO:0000313" key="8">
    <source>
        <dbReference type="EMBL" id="SHI33992.1"/>
    </source>
</evidence>
<evidence type="ECO:0000256" key="2">
    <source>
        <dbReference type="ARBA" id="ARBA00022722"/>
    </source>
</evidence>
<dbReference type="STRING" id="1118202.SAMN05443429_101235"/>
<dbReference type="NCBIfam" id="TIGR00255">
    <property type="entry name" value="YicC/YloC family endoribonuclease"/>
    <property type="match status" value="1"/>
</dbReference>
<accession>A0A1M6ABX4</accession>
<evidence type="ECO:0000256" key="5">
    <source>
        <dbReference type="ARBA" id="ARBA00035648"/>
    </source>
</evidence>
<dbReference type="EMBL" id="FQYI01000001">
    <property type="protein sequence ID" value="SHI33992.1"/>
    <property type="molecule type" value="Genomic_DNA"/>
</dbReference>
<keyword evidence="4" id="KW-0378">Hydrolase</keyword>
<dbReference type="InterPro" id="IPR013527">
    <property type="entry name" value="YicC-like_N"/>
</dbReference>
<evidence type="ECO:0000256" key="4">
    <source>
        <dbReference type="ARBA" id="ARBA00022801"/>
    </source>
</evidence>
<organism evidence="8 9">
    <name type="scientific">Cruoricaptor ignavus</name>
    <dbReference type="NCBI Taxonomy" id="1118202"/>
    <lineage>
        <taxon>Bacteria</taxon>
        <taxon>Pseudomonadati</taxon>
        <taxon>Bacteroidota</taxon>
        <taxon>Flavobacteriia</taxon>
        <taxon>Flavobacteriales</taxon>
        <taxon>Weeksellaceae</taxon>
        <taxon>Cruoricaptor</taxon>
    </lineage>
</organism>
<dbReference type="AlphaFoldDB" id="A0A1M6ABX4"/>
<keyword evidence="9" id="KW-1185">Reference proteome</keyword>
<evidence type="ECO:0000256" key="3">
    <source>
        <dbReference type="ARBA" id="ARBA00022759"/>
    </source>
</evidence>
<keyword evidence="2" id="KW-0540">Nuclease</keyword>
<comment type="cofactor">
    <cofactor evidence="1">
        <name>a divalent metal cation</name>
        <dbReference type="ChEBI" id="CHEBI:60240"/>
    </cofactor>
</comment>
<gene>
    <name evidence="8" type="ORF">SAMN05443429_101235</name>
</gene>
<evidence type="ECO:0000256" key="1">
    <source>
        <dbReference type="ARBA" id="ARBA00001968"/>
    </source>
</evidence>
<dbReference type="GO" id="GO:0016787">
    <property type="term" value="F:hydrolase activity"/>
    <property type="evidence" value="ECO:0007669"/>
    <property type="project" value="UniProtKB-KW"/>
</dbReference>
<feature type="domain" description="Endoribonuclease YicC-like N-terminal" evidence="6">
    <location>
        <begin position="10"/>
        <end position="158"/>
    </location>
</feature>
<sequence>MHTKLSRMVLSMTGFGRSEGIFEGKKISVEIKSLNSKQLDLNLRLAQKYREKEFEIRKILIDSILRGKADCYITIENTEENSSTKINQELVENYISQLRKIADDAPNFEYLKMALKMPDVLATENEEFSENEWIYLKYLISECLAKFNEFRKIEGEALNFDIRKNIAEIHENLQRVNPYESERLETVRQRFQNALKDFEADETRFYQEMAFYTEKLDIQEEKVRLAQHLKYYEEVLQNEQQNGKKLGFIAQEMGREINTLGSKANHAEIQKLVVLMKDSLEKIKEQTMNIL</sequence>
<dbReference type="Pfam" id="PF03755">
    <property type="entry name" value="YicC-like_N"/>
    <property type="match status" value="1"/>
</dbReference>
<protein>
    <submittedName>
        <fullName evidence="8">TIGR00255 family protein</fullName>
    </submittedName>
</protein>
<keyword evidence="3" id="KW-0255">Endonuclease</keyword>
<dbReference type="InterPro" id="IPR013551">
    <property type="entry name" value="YicC-like_C"/>
</dbReference>
<evidence type="ECO:0000313" key="9">
    <source>
        <dbReference type="Proteomes" id="UP000184335"/>
    </source>
</evidence>
<dbReference type="PANTHER" id="PTHR30636">
    <property type="entry name" value="UPF0701 PROTEIN YICC"/>
    <property type="match status" value="1"/>
</dbReference>
<evidence type="ECO:0000259" key="6">
    <source>
        <dbReference type="Pfam" id="PF03755"/>
    </source>
</evidence>
<reference evidence="8 9" key="1">
    <citation type="submission" date="2016-11" db="EMBL/GenBank/DDBJ databases">
        <authorList>
            <person name="Jaros S."/>
            <person name="Januszkiewicz K."/>
            <person name="Wedrychowicz H."/>
        </authorList>
    </citation>
    <scope>NUCLEOTIDE SEQUENCE [LARGE SCALE GENOMIC DNA]</scope>
    <source>
        <strain evidence="8 9">DSM 25479</strain>
    </source>
</reference>
<evidence type="ECO:0000259" key="7">
    <source>
        <dbReference type="Pfam" id="PF08340"/>
    </source>
</evidence>
<name>A0A1M6ABX4_9FLAO</name>
<feature type="domain" description="Endoribonuclease YicC-like C-terminal" evidence="7">
    <location>
        <begin position="181"/>
        <end position="290"/>
    </location>
</feature>
<comment type="similarity">
    <text evidence="5">Belongs to the YicC/YloC family.</text>
</comment>
<dbReference type="InterPro" id="IPR005229">
    <property type="entry name" value="YicC/YloC-like"/>
</dbReference>
<dbReference type="GO" id="GO:0004521">
    <property type="term" value="F:RNA endonuclease activity"/>
    <property type="evidence" value="ECO:0007669"/>
    <property type="project" value="InterPro"/>
</dbReference>
<dbReference type="Pfam" id="PF08340">
    <property type="entry name" value="YicC-like_C"/>
    <property type="match status" value="1"/>
</dbReference>
<dbReference type="Proteomes" id="UP000184335">
    <property type="component" value="Unassembled WGS sequence"/>
</dbReference>